<feature type="repeat" description="WD" evidence="8">
    <location>
        <begin position="11"/>
        <end position="52"/>
    </location>
</feature>
<dbReference type="InterPro" id="IPR024977">
    <property type="entry name" value="Apc4-like_WD40_dom"/>
</dbReference>
<dbReference type="Pfam" id="PF00400">
    <property type="entry name" value="WD40"/>
    <property type="match status" value="4"/>
</dbReference>
<evidence type="ECO:0000256" key="1">
    <source>
        <dbReference type="ARBA" id="ARBA00004123"/>
    </source>
</evidence>
<dbReference type="OrthoDB" id="1367865at2759"/>
<organism evidence="10 11">
    <name type="scientific">Pseudolycoriella hygida</name>
    <dbReference type="NCBI Taxonomy" id="35572"/>
    <lineage>
        <taxon>Eukaryota</taxon>
        <taxon>Metazoa</taxon>
        <taxon>Ecdysozoa</taxon>
        <taxon>Arthropoda</taxon>
        <taxon>Hexapoda</taxon>
        <taxon>Insecta</taxon>
        <taxon>Pterygota</taxon>
        <taxon>Neoptera</taxon>
        <taxon>Endopterygota</taxon>
        <taxon>Diptera</taxon>
        <taxon>Nematocera</taxon>
        <taxon>Sciaroidea</taxon>
        <taxon>Sciaridae</taxon>
        <taxon>Pseudolycoriella</taxon>
    </lineage>
</organism>
<feature type="repeat" description="WD" evidence="8">
    <location>
        <begin position="78"/>
        <end position="103"/>
    </location>
</feature>
<keyword evidence="3" id="KW-0677">Repeat</keyword>
<comment type="similarity">
    <text evidence="7">Belongs to the WD repeat EBI family.</text>
</comment>
<name>A0A9Q0N7R8_9DIPT</name>
<evidence type="ECO:0000259" key="9">
    <source>
        <dbReference type="Pfam" id="PF12894"/>
    </source>
</evidence>
<dbReference type="FunFam" id="2.130.10.10:FF:000218">
    <property type="entry name" value="WD40 repeat-containing protein HOS15"/>
    <property type="match status" value="1"/>
</dbReference>
<dbReference type="CDD" id="cd00200">
    <property type="entry name" value="WD40"/>
    <property type="match status" value="1"/>
</dbReference>
<dbReference type="InterPro" id="IPR045183">
    <property type="entry name" value="Ebi-like"/>
</dbReference>
<dbReference type="SMART" id="SM00320">
    <property type="entry name" value="WD40"/>
    <property type="match status" value="8"/>
</dbReference>
<feature type="repeat" description="WD" evidence="8">
    <location>
        <begin position="249"/>
        <end position="269"/>
    </location>
</feature>
<accession>A0A9Q0N7R8</accession>
<dbReference type="GO" id="GO:0006357">
    <property type="term" value="P:regulation of transcription by RNA polymerase II"/>
    <property type="evidence" value="ECO:0007669"/>
    <property type="project" value="TreeGrafter"/>
</dbReference>
<feature type="domain" description="Anaphase-promoting complex subunit 4-like WD40" evidence="9">
    <location>
        <begin position="22"/>
        <end position="126"/>
    </location>
</feature>
<comment type="subcellular location">
    <subcellularLocation>
        <location evidence="1">Nucleus</location>
    </subcellularLocation>
</comment>
<evidence type="ECO:0000313" key="10">
    <source>
        <dbReference type="EMBL" id="KAJ6645348.1"/>
    </source>
</evidence>
<evidence type="ECO:0000256" key="4">
    <source>
        <dbReference type="ARBA" id="ARBA00023015"/>
    </source>
</evidence>
<dbReference type="Gene3D" id="2.130.10.10">
    <property type="entry name" value="YVTN repeat-like/Quinoprotein amine dehydrogenase"/>
    <property type="match status" value="1"/>
</dbReference>
<evidence type="ECO:0000256" key="2">
    <source>
        <dbReference type="ARBA" id="ARBA00022574"/>
    </source>
</evidence>
<dbReference type="InterPro" id="IPR015943">
    <property type="entry name" value="WD40/YVTN_repeat-like_dom_sf"/>
</dbReference>
<dbReference type="Pfam" id="PF12894">
    <property type="entry name" value="ANAPC4_WD40"/>
    <property type="match status" value="1"/>
</dbReference>
<feature type="repeat" description="WD" evidence="8">
    <location>
        <begin position="194"/>
        <end position="235"/>
    </location>
</feature>
<keyword evidence="5" id="KW-0804">Transcription</keyword>
<dbReference type="InterPro" id="IPR001680">
    <property type="entry name" value="WD40_rpt"/>
</dbReference>
<dbReference type="GO" id="GO:0003714">
    <property type="term" value="F:transcription corepressor activity"/>
    <property type="evidence" value="ECO:0007669"/>
    <property type="project" value="InterPro"/>
</dbReference>
<keyword evidence="2 8" id="KW-0853">WD repeat</keyword>
<keyword evidence="6" id="KW-0539">Nucleus</keyword>
<dbReference type="GO" id="GO:0000118">
    <property type="term" value="C:histone deacetylase complex"/>
    <property type="evidence" value="ECO:0007669"/>
    <property type="project" value="TreeGrafter"/>
</dbReference>
<sequence>MDVDEKTVSILRGYESEVFVCAWSPIADLLASGTREGTARIWDLSDNSKSLNIKILQHYSHIAHAHESDTGVPKNKDVMSLDWNHDGSLLATGCINGYVRIWKTSGRLVIEFGQHKGPICALKWNKMGCYILSAEFNGTFIWDAATGKCIQKFSFHSALVPDVDWHTNRSFASCSTDGSIHVCELGVNKPTKSFHGHSNEVNAVQWDPQGQQLASCSDDETIKIWSMKQDTCLNNLQGHSNIIYKVKWSASFDGSVRLWDVECSASTHELRKHTKEVYSLAFSPDGKYLASGGCDNYVHIWCAESGQLICSYKGTQCIYEVCWNSCGSKVGACDSGGNVFVFDLAKLKNDVVQYTFL</sequence>
<dbReference type="PANTHER" id="PTHR22846:SF2">
    <property type="entry name" value="F-BOX-LIKE_WD REPEAT-CONTAINING PROTEIN EBI"/>
    <property type="match status" value="1"/>
</dbReference>
<evidence type="ECO:0000256" key="7">
    <source>
        <dbReference type="ARBA" id="ARBA00025741"/>
    </source>
</evidence>
<dbReference type="PROSITE" id="PS50082">
    <property type="entry name" value="WD_REPEATS_2"/>
    <property type="match status" value="5"/>
</dbReference>
<dbReference type="InterPro" id="IPR036322">
    <property type="entry name" value="WD40_repeat_dom_sf"/>
</dbReference>
<evidence type="ECO:0000256" key="3">
    <source>
        <dbReference type="ARBA" id="ARBA00022737"/>
    </source>
</evidence>
<keyword evidence="4" id="KW-0805">Transcription regulation</keyword>
<proteinExistence type="inferred from homology"/>
<keyword evidence="11" id="KW-1185">Reference proteome</keyword>
<dbReference type="Proteomes" id="UP001151699">
    <property type="component" value="Chromosome A"/>
</dbReference>
<dbReference type="PANTHER" id="PTHR22846">
    <property type="entry name" value="WD40 REPEAT PROTEIN"/>
    <property type="match status" value="1"/>
</dbReference>
<evidence type="ECO:0000313" key="11">
    <source>
        <dbReference type="Proteomes" id="UP001151699"/>
    </source>
</evidence>
<protein>
    <submittedName>
        <fullName evidence="10">F-box-like/WD repeat-containing protein ebi</fullName>
    </submittedName>
</protein>
<dbReference type="PRINTS" id="PR00320">
    <property type="entry name" value="GPROTEINBRPT"/>
</dbReference>
<dbReference type="SUPFAM" id="SSF50978">
    <property type="entry name" value="WD40 repeat-like"/>
    <property type="match status" value="1"/>
</dbReference>
<evidence type="ECO:0000256" key="6">
    <source>
        <dbReference type="ARBA" id="ARBA00023242"/>
    </source>
</evidence>
<dbReference type="InterPro" id="IPR020472">
    <property type="entry name" value="WD40_PAC1"/>
</dbReference>
<gene>
    <name evidence="10" type="primary">ebi_0</name>
    <name evidence="10" type="ORF">Bhyg_00553</name>
</gene>
<evidence type="ECO:0000256" key="8">
    <source>
        <dbReference type="PROSITE-ProRule" id="PRU00221"/>
    </source>
</evidence>
<evidence type="ECO:0000256" key="5">
    <source>
        <dbReference type="ARBA" id="ARBA00023163"/>
    </source>
</evidence>
<dbReference type="PROSITE" id="PS50294">
    <property type="entry name" value="WD_REPEATS_REGION"/>
    <property type="match status" value="3"/>
</dbReference>
<feature type="repeat" description="WD" evidence="8">
    <location>
        <begin position="270"/>
        <end position="311"/>
    </location>
</feature>
<dbReference type="EMBL" id="WJQU01000001">
    <property type="protein sequence ID" value="KAJ6645348.1"/>
    <property type="molecule type" value="Genomic_DNA"/>
</dbReference>
<dbReference type="AlphaFoldDB" id="A0A9Q0N7R8"/>
<reference evidence="10" key="1">
    <citation type="submission" date="2022-07" db="EMBL/GenBank/DDBJ databases">
        <authorList>
            <person name="Trinca V."/>
            <person name="Uliana J.V.C."/>
            <person name="Torres T.T."/>
            <person name="Ward R.J."/>
            <person name="Monesi N."/>
        </authorList>
    </citation>
    <scope>NUCLEOTIDE SEQUENCE</scope>
    <source>
        <strain evidence="10">HSMRA1968</strain>
        <tissue evidence="10">Whole embryos</tissue>
    </source>
</reference>
<comment type="caution">
    <text evidence="10">The sequence shown here is derived from an EMBL/GenBank/DDBJ whole genome shotgun (WGS) entry which is preliminary data.</text>
</comment>